<dbReference type="EMBL" id="LGSZ01000068">
    <property type="protein sequence ID" value="KPH76432.1"/>
    <property type="molecule type" value="Genomic_DNA"/>
</dbReference>
<accession>A0A0N0M9C9</accession>
<dbReference type="Proteomes" id="UP000037822">
    <property type="component" value="Unassembled WGS sequence"/>
</dbReference>
<feature type="region of interest" description="Disordered" evidence="1">
    <location>
        <begin position="557"/>
        <end position="589"/>
    </location>
</feature>
<evidence type="ECO:0000313" key="3">
    <source>
        <dbReference type="Proteomes" id="UP000037822"/>
    </source>
</evidence>
<evidence type="ECO:0000313" key="2">
    <source>
        <dbReference type="EMBL" id="KPH76432.1"/>
    </source>
</evidence>
<dbReference type="PATRIC" id="fig|1526658.3.peg.4158"/>
<proteinExistence type="predicted"/>
<dbReference type="AlphaFoldDB" id="A0A0N0M9C9"/>
<organism evidence="2 3">
    <name type="scientific">Bosea vaviloviae</name>
    <dbReference type="NCBI Taxonomy" id="1526658"/>
    <lineage>
        <taxon>Bacteria</taxon>
        <taxon>Pseudomonadati</taxon>
        <taxon>Pseudomonadota</taxon>
        <taxon>Alphaproteobacteria</taxon>
        <taxon>Hyphomicrobiales</taxon>
        <taxon>Boseaceae</taxon>
        <taxon>Bosea</taxon>
    </lineage>
</organism>
<feature type="compositionally biased region" description="Polar residues" evidence="1">
    <location>
        <begin position="557"/>
        <end position="566"/>
    </location>
</feature>
<keyword evidence="3" id="KW-1185">Reference proteome</keyword>
<protein>
    <submittedName>
        <fullName evidence="2">Uncharacterized protein</fullName>
    </submittedName>
</protein>
<reference evidence="2 3" key="1">
    <citation type="submission" date="2015-07" db="EMBL/GenBank/DDBJ databases">
        <title>Whole genome sequencing of Bosea vaviloviae isolated from cave pool.</title>
        <authorList>
            <person name="Tan N.E.H."/>
            <person name="Lee Y.P."/>
            <person name="Gan H.M."/>
            <person name="Barton H."/>
            <person name="Savka M.A."/>
        </authorList>
    </citation>
    <scope>NUCLEOTIDE SEQUENCE [LARGE SCALE GENOMIC DNA]</scope>
    <source>
        <strain evidence="2 3">SD260</strain>
    </source>
</reference>
<name>A0A0N0M9C9_9HYPH</name>
<evidence type="ECO:0000256" key="1">
    <source>
        <dbReference type="SAM" id="MobiDB-lite"/>
    </source>
</evidence>
<sequence length="589" mass="65450">MSEDAWIRSQVGRKAILAQSTAIAEAIERAGGTSFRQTTPLVEMDLVTLTERPVPQGFRNNNVIPSVMVSNTRQLRHELDAFVSEHRVSGTTVVLGCDLHRIEALDGVIERMARDSSRIGDHLARKFKVDLFFANTELTARRDAEGTLLFHVHCHLLIAHPWLPLASFTTMVEHIKQRVPAHYARVEPFQAGSSAQSLVRYCITPELFKNVRMTDQEVLGLSEAVHGKKMYRPMGAFKTWRQQFRPVRNKIFVAPHPGDADRFYTDGTGATRERPRRPPVITDIGRGYRKDTLAVLSDARRAARAYETQIGRMAPESRPRILLDAARGLLGANAFNELVRKAVRSHYRSGFISSRRGRRLAIFRAVLALVHAYAIAKPRRRTTKTAEKVVHIKDDDGPGANLRYPASSPKPVRFEPQKLIGSDLVIHHSAAAPRGTRRMSPAILVAFRSDCSPVGLLMKRGLVPQHLRAMSLWNARCSPEERVALAPGLMTKPILIDSHRVGTMVNGGWAATDGPTYRSECIGGKVFIFDVEAENERAARARAGMPKGLMPHIYTTTARTGQTSQKRPPPNSITGQRVRPASSPQSKAA</sequence>
<gene>
    <name evidence="2" type="ORF">AE618_23285</name>
</gene>
<comment type="caution">
    <text evidence="2">The sequence shown here is derived from an EMBL/GenBank/DDBJ whole genome shotgun (WGS) entry which is preliminary data.</text>
</comment>